<protein>
    <submittedName>
        <fullName evidence="1">5-formyltetrahydrofolate cyclo-ligase</fullName>
    </submittedName>
</protein>
<dbReference type="EMBL" id="JBHUDM010000001">
    <property type="protein sequence ID" value="MFD1641187.1"/>
    <property type="molecule type" value="Genomic_DNA"/>
</dbReference>
<evidence type="ECO:0000313" key="1">
    <source>
        <dbReference type="EMBL" id="MFD1641187.1"/>
    </source>
</evidence>
<dbReference type="Pfam" id="PF01812">
    <property type="entry name" value="5-FTHF_cyc-lig"/>
    <property type="match status" value="1"/>
</dbReference>
<dbReference type="RefSeq" id="WP_256394888.1">
    <property type="nucleotide sequence ID" value="NZ_JANHDJ010000001.1"/>
</dbReference>
<name>A0ABD6D771_9EURY</name>
<proteinExistence type="predicted"/>
<organism evidence="1 2">
    <name type="scientific">Halohasta litorea</name>
    <dbReference type="NCBI Taxonomy" id="869891"/>
    <lineage>
        <taxon>Archaea</taxon>
        <taxon>Methanobacteriati</taxon>
        <taxon>Methanobacteriota</taxon>
        <taxon>Stenosarchaea group</taxon>
        <taxon>Halobacteria</taxon>
        <taxon>Halobacteriales</taxon>
        <taxon>Haloferacaceae</taxon>
        <taxon>Halohasta</taxon>
    </lineage>
</organism>
<sequence>MSSKPDLRERIWDFLESEGIARFPFPPHGRIPNFENHREAADRLADTEAWQQASTLKCNPDAPQLPVRRRALRDGKTVYMAVPRLRDEQPFLRLDPDEVDDIDAATTVSGSSKHGIPVDPEAMPHIDLIVAGSVAIDETGSRVGKGEGYSDLEFAVLRGFGRVDDATTVSTTVHDCQLVEGIETDRHDVPLDLIVTPTRTIETESTGRRPEGLYWADIDTEMIAEIPVLGRLQP</sequence>
<comment type="caution">
    <text evidence="1">The sequence shown here is derived from an EMBL/GenBank/DDBJ whole genome shotgun (WGS) entry which is preliminary data.</text>
</comment>
<dbReference type="PANTHER" id="PTHR13017:SF0">
    <property type="entry name" value="METHENYLTETRAHYDROFOLATE SYNTHASE DOMAIN-CONTAINING PROTEIN"/>
    <property type="match status" value="1"/>
</dbReference>
<dbReference type="SUPFAM" id="SSF100950">
    <property type="entry name" value="NagB/RpiA/CoA transferase-like"/>
    <property type="match status" value="1"/>
</dbReference>
<accession>A0ABD6D771</accession>
<dbReference type="InterPro" id="IPR002698">
    <property type="entry name" value="FTHF_cligase"/>
</dbReference>
<keyword evidence="2" id="KW-1185">Reference proteome</keyword>
<dbReference type="Gene3D" id="3.40.50.10420">
    <property type="entry name" value="NagB/RpiA/CoA transferase-like"/>
    <property type="match status" value="1"/>
</dbReference>
<dbReference type="InterPro" id="IPR037171">
    <property type="entry name" value="NagB/RpiA_transferase-like"/>
</dbReference>
<gene>
    <name evidence="1" type="ORF">ACFSBW_04770</name>
</gene>
<dbReference type="AlphaFoldDB" id="A0ABD6D771"/>
<dbReference type="InterPro" id="IPR024185">
    <property type="entry name" value="FTHF_cligase-like_sf"/>
</dbReference>
<evidence type="ECO:0000313" key="2">
    <source>
        <dbReference type="Proteomes" id="UP001597052"/>
    </source>
</evidence>
<dbReference type="Proteomes" id="UP001597052">
    <property type="component" value="Unassembled WGS sequence"/>
</dbReference>
<dbReference type="PANTHER" id="PTHR13017">
    <property type="entry name" value="5-FORMYLTETRAHYDROFOLATE CYCLO-LIGASE-RELATED"/>
    <property type="match status" value="1"/>
</dbReference>
<reference evidence="1 2" key="1">
    <citation type="journal article" date="2019" name="Int. J. Syst. Evol. Microbiol.">
        <title>The Global Catalogue of Microorganisms (GCM) 10K type strain sequencing project: providing services to taxonomists for standard genome sequencing and annotation.</title>
        <authorList>
            <consortium name="The Broad Institute Genomics Platform"/>
            <consortium name="The Broad Institute Genome Sequencing Center for Infectious Disease"/>
            <person name="Wu L."/>
            <person name="Ma J."/>
        </authorList>
    </citation>
    <scope>NUCLEOTIDE SEQUENCE [LARGE SCALE GENOMIC DNA]</scope>
    <source>
        <strain evidence="1 2">CGMCC 1.10593</strain>
    </source>
</reference>